<evidence type="ECO:0000256" key="2">
    <source>
        <dbReference type="ARBA" id="ARBA00022692"/>
    </source>
</evidence>
<dbReference type="AlphaFoldDB" id="A0A378ICR6"/>
<dbReference type="Pfam" id="PF00892">
    <property type="entry name" value="EamA"/>
    <property type="match status" value="2"/>
</dbReference>
<evidence type="ECO:0000313" key="7">
    <source>
        <dbReference type="EMBL" id="KTC66864.1"/>
    </source>
</evidence>
<evidence type="ECO:0000313" key="9">
    <source>
        <dbReference type="Proteomes" id="UP000054735"/>
    </source>
</evidence>
<dbReference type="RefSeq" id="WP_065232865.1">
    <property type="nucleotide sequence ID" value="NZ_CAAAHV010000014.1"/>
</dbReference>
<dbReference type="EMBL" id="UGNW01000001">
    <property type="protein sequence ID" value="STX32989.1"/>
    <property type="molecule type" value="Genomic_DNA"/>
</dbReference>
<comment type="subcellular location">
    <subcellularLocation>
        <location evidence="1">Membrane</location>
        <topology evidence="1">Multi-pass membrane protein</topology>
    </subcellularLocation>
</comment>
<feature type="transmembrane region" description="Helical" evidence="5">
    <location>
        <begin position="115"/>
        <end position="134"/>
    </location>
</feature>
<feature type="domain" description="EamA" evidence="6">
    <location>
        <begin position="6"/>
        <end position="131"/>
    </location>
</feature>
<evidence type="ECO:0000256" key="1">
    <source>
        <dbReference type="ARBA" id="ARBA00004141"/>
    </source>
</evidence>
<name>A0A378ICR6_9GAMM</name>
<evidence type="ECO:0000259" key="6">
    <source>
        <dbReference type="Pfam" id="PF00892"/>
    </source>
</evidence>
<feature type="transmembrane region" description="Helical" evidence="5">
    <location>
        <begin position="237"/>
        <end position="258"/>
    </location>
</feature>
<dbReference type="GO" id="GO:0016020">
    <property type="term" value="C:membrane"/>
    <property type="evidence" value="ECO:0007669"/>
    <property type="project" value="UniProtKB-SubCell"/>
</dbReference>
<keyword evidence="3 5" id="KW-1133">Transmembrane helix</keyword>
<protein>
    <submittedName>
        <fullName evidence="8">Integral membrane protein</fullName>
    </submittedName>
</protein>
<feature type="transmembrane region" description="Helical" evidence="5">
    <location>
        <begin position="171"/>
        <end position="190"/>
    </location>
</feature>
<evidence type="ECO:0000256" key="4">
    <source>
        <dbReference type="ARBA" id="ARBA00023136"/>
    </source>
</evidence>
<dbReference type="PANTHER" id="PTHR32322">
    <property type="entry name" value="INNER MEMBRANE TRANSPORTER"/>
    <property type="match status" value="1"/>
</dbReference>
<evidence type="ECO:0000256" key="5">
    <source>
        <dbReference type="SAM" id="Phobius"/>
    </source>
</evidence>
<dbReference type="EMBL" id="LNXT01000052">
    <property type="protein sequence ID" value="KTC66864.1"/>
    <property type="molecule type" value="Genomic_DNA"/>
</dbReference>
<keyword evidence="4 5" id="KW-0472">Membrane</keyword>
<feature type="transmembrane region" description="Helical" evidence="5">
    <location>
        <begin position="61"/>
        <end position="82"/>
    </location>
</feature>
<dbReference type="SUPFAM" id="SSF103481">
    <property type="entry name" value="Multidrug resistance efflux transporter EmrE"/>
    <property type="match status" value="2"/>
</dbReference>
<feature type="transmembrane region" description="Helical" evidence="5">
    <location>
        <begin position="30"/>
        <end position="49"/>
    </location>
</feature>
<keyword evidence="9" id="KW-1185">Reference proteome</keyword>
<evidence type="ECO:0000313" key="10">
    <source>
        <dbReference type="Proteomes" id="UP000255066"/>
    </source>
</evidence>
<keyword evidence="2 5" id="KW-0812">Transmembrane</keyword>
<dbReference type="InterPro" id="IPR000620">
    <property type="entry name" value="EamA_dom"/>
</dbReference>
<gene>
    <name evidence="8" type="primary">eamA</name>
    <name evidence="7" type="ORF">Lbir_3166</name>
    <name evidence="8" type="ORF">NCTC12437_02798</name>
</gene>
<accession>A0A378ICR6</accession>
<reference evidence="7 9" key="1">
    <citation type="submission" date="2015-11" db="EMBL/GenBank/DDBJ databases">
        <title>Genomic analysis of 38 Legionella species identifies large and diverse effector repertoires.</title>
        <authorList>
            <person name="Burstein D."/>
            <person name="Amaro F."/>
            <person name="Zusman T."/>
            <person name="Lifshitz Z."/>
            <person name="Cohen O."/>
            <person name="Gilbert J.A."/>
            <person name="Pupko T."/>
            <person name="Shuman H.A."/>
            <person name="Segal G."/>
        </authorList>
    </citation>
    <scope>NUCLEOTIDE SEQUENCE [LARGE SCALE GENOMIC DNA]</scope>
    <source>
        <strain evidence="7 9">CDC#1407-AL-14</strain>
    </source>
</reference>
<feature type="transmembrane region" description="Helical" evidence="5">
    <location>
        <begin position="264"/>
        <end position="283"/>
    </location>
</feature>
<feature type="transmembrane region" description="Helical" evidence="5">
    <location>
        <begin position="140"/>
        <end position="159"/>
    </location>
</feature>
<sequence length="313" mass="34250">MPAVHLLLTLVVVVVWGVNFLFVKLGLEEISPLLLCALRFGMASLPAIFFIKPPALPVRTIISYGLVTFALQFTFFFVGMYVGMTPGMASLIIQTQVFFSMLFALIILKEKPNVWQLIGAMVSFIGIGLVALHFDNQVSFTGFICLLGAAAAWGLGNLIIKKGPSVNMMAVVVWGSFVAFIPMLILAIAIDGLHSFSNTISHLSWKGIGALFYIVYMSTWVGYGVWNWLLSRYPIAVIVPYTLLVPVVGMISSSLFLGEPFQHWKLNAALLVLTGLIINILSIKLRSQVKSGPVNAGGASILRRVEEEVELNK</sequence>
<evidence type="ECO:0000256" key="3">
    <source>
        <dbReference type="ARBA" id="ARBA00022989"/>
    </source>
</evidence>
<dbReference type="Proteomes" id="UP000054735">
    <property type="component" value="Unassembled WGS sequence"/>
</dbReference>
<reference evidence="8 10" key="2">
    <citation type="submission" date="2018-06" db="EMBL/GenBank/DDBJ databases">
        <authorList>
            <consortium name="Pathogen Informatics"/>
            <person name="Doyle S."/>
        </authorList>
    </citation>
    <scope>NUCLEOTIDE SEQUENCE [LARGE SCALE GENOMIC DNA]</scope>
    <source>
        <strain evidence="8 10">NCTC12437</strain>
    </source>
</reference>
<feature type="transmembrane region" description="Helical" evidence="5">
    <location>
        <begin position="210"/>
        <end position="230"/>
    </location>
</feature>
<dbReference type="PANTHER" id="PTHR32322:SF9">
    <property type="entry name" value="AMINO-ACID METABOLITE EFFLUX PUMP-RELATED"/>
    <property type="match status" value="1"/>
</dbReference>
<dbReference type="Proteomes" id="UP000255066">
    <property type="component" value="Unassembled WGS sequence"/>
</dbReference>
<proteinExistence type="predicted"/>
<feature type="domain" description="EamA" evidence="6">
    <location>
        <begin position="141"/>
        <end position="279"/>
    </location>
</feature>
<dbReference type="OrthoDB" id="7158585at2"/>
<dbReference type="InterPro" id="IPR037185">
    <property type="entry name" value="EmrE-like"/>
</dbReference>
<organism evidence="8 10">
    <name type="scientific">Legionella birminghamensis</name>
    <dbReference type="NCBI Taxonomy" id="28083"/>
    <lineage>
        <taxon>Bacteria</taxon>
        <taxon>Pseudomonadati</taxon>
        <taxon>Pseudomonadota</taxon>
        <taxon>Gammaproteobacteria</taxon>
        <taxon>Legionellales</taxon>
        <taxon>Legionellaceae</taxon>
        <taxon>Legionella</taxon>
    </lineage>
</organism>
<dbReference type="InterPro" id="IPR050638">
    <property type="entry name" value="AA-Vitamin_Transporters"/>
</dbReference>
<evidence type="ECO:0000313" key="8">
    <source>
        <dbReference type="EMBL" id="STX32989.1"/>
    </source>
</evidence>